<dbReference type="Pfam" id="PF04055">
    <property type="entry name" value="Radical_SAM"/>
    <property type="match status" value="1"/>
</dbReference>
<dbReference type="InterPro" id="IPR013785">
    <property type="entry name" value="Aldolase_TIM"/>
</dbReference>
<sequence length="558" mass="61000">MGNALDRRPRTTCEVKTLKSLRVVAVSAPESPSGKKSERALNSEDPASLYNACRLAASRTSDPSSAWWRSNWRGSRRTRRDCCLLMHAGSEMPAFERLLHKERPNLVLIGAMTICLRGAIECATVARQILGEGVLIVLGGRHASETIHLGDATLRAPASVKHHAASPATLMQAGKIPHVFDIVLSGDGEYFIAELGEHVARVPANVAGHAAAIMRSLGDSNLRGDWIATALHDGQLEVVVSRGLPVLHAELPSPVSMFGVSTSFEIFDGRLTAHCYSDTGRGCIYSCQFCSEGSAVTGAPTDLANSADRLYRQLRDVVNVVSEDHPGRRASGFVEDSVLLSGSAKLLERLATLLEGKPLDIHWGAQLTIDLILARKDLLRRLQKVGLRYLFIGIETLDPAEIGGMSKDTRPATEWLRRIRDTFEFLRSANVKCGCAVLFGLGESHASRLRLLDELLQLREEQQAPHPVSFNWAVQHPLRGFDNGANYEYLEWPTPEGPLLDLFQHFGEASARYPIPAAGQPREAEVRAIVDRMVCFSQPPVTPAPIIAEAPMSAARWV</sequence>
<evidence type="ECO:0000313" key="8">
    <source>
        <dbReference type="Proteomes" id="UP000247772"/>
    </source>
</evidence>
<organism evidence="7 8">
    <name type="scientific">Paraburkholderia silvatlantica</name>
    <dbReference type="NCBI Taxonomy" id="321895"/>
    <lineage>
        <taxon>Bacteria</taxon>
        <taxon>Pseudomonadati</taxon>
        <taxon>Pseudomonadota</taxon>
        <taxon>Betaproteobacteria</taxon>
        <taxon>Burkholderiales</taxon>
        <taxon>Burkholderiaceae</taxon>
        <taxon>Paraburkholderia</taxon>
    </lineage>
</organism>
<comment type="cofactor">
    <cofactor evidence="1">
        <name>[4Fe-4S] cluster</name>
        <dbReference type="ChEBI" id="CHEBI:49883"/>
    </cofactor>
</comment>
<dbReference type="GO" id="GO:0003824">
    <property type="term" value="F:catalytic activity"/>
    <property type="evidence" value="ECO:0007669"/>
    <property type="project" value="InterPro"/>
</dbReference>
<keyword evidence="3" id="KW-0479">Metal-binding</keyword>
<dbReference type="SUPFAM" id="SSF102114">
    <property type="entry name" value="Radical SAM enzymes"/>
    <property type="match status" value="1"/>
</dbReference>
<evidence type="ECO:0000313" key="7">
    <source>
        <dbReference type="EMBL" id="PYE21466.1"/>
    </source>
</evidence>
<accession>A0A2V4UL13</accession>
<evidence type="ECO:0000256" key="2">
    <source>
        <dbReference type="ARBA" id="ARBA00022691"/>
    </source>
</evidence>
<dbReference type="AlphaFoldDB" id="A0A2V4UL13"/>
<dbReference type="GO" id="GO:0046872">
    <property type="term" value="F:metal ion binding"/>
    <property type="evidence" value="ECO:0007669"/>
    <property type="project" value="UniProtKB-KW"/>
</dbReference>
<gene>
    <name evidence="7" type="ORF">C7410_114107</name>
</gene>
<dbReference type="InterPro" id="IPR058240">
    <property type="entry name" value="rSAM_sf"/>
</dbReference>
<dbReference type="PANTHER" id="PTHR43409">
    <property type="entry name" value="ANAEROBIC MAGNESIUM-PROTOPORPHYRIN IX MONOMETHYL ESTER CYCLASE-RELATED"/>
    <property type="match status" value="1"/>
</dbReference>
<dbReference type="SFLD" id="SFLDG01082">
    <property type="entry name" value="B12-binding_domain_containing"/>
    <property type="match status" value="1"/>
</dbReference>
<reference evidence="7 8" key="1">
    <citation type="submission" date="2018-06" db="EMBL/GenBank/DDBJ databases">
        <title>Genomic Encyclopedia of Type Strains, Phase IV (KMG-V): Genome sequencing to study the core and pangenomes of soil and plant-associated prokaryotes.</title>
        <authorList>
            <person name="Whitman W."/>
        </authorList>
    </citation>
    <scope>NUCLEOTIDE SEQUENCE [LARGE SCALE GENOMIC DNA]</scope>
    <source>
        <strain evidence="7 8">SRCL-318</strain>
    </source>
</reference>
<dbReference type="CDD" id="cd01335">
    <property type="entry name" value="Radical_SAM"/>
    <property type="match status" value="1"/>
</dbReference>
<comment type="caution">
    <text evidence="7">The sequence shown here is derived from an EMBL/GenBank/DDBJ whole genome shotgun (WGS) entry which is preliminary data.</text>
</comment>
<feature type="domain" description="Radical SAM core" evidence="6">
    <location>
        <begin position="267"/>
        <end position="516"/>
    </location>
</feature>
<keyword evidence="2" id="KW-0949">S-adenosyl-L-methionine</keyword>
<dbReference type="GO" id="GO:0051536">
    <property type="term" value="F:iron-sulfur cluster binding"/>
    <property type="evidence" value="ECO:0007669"/>
    <property type="project" value="UniProtKB-KW"/>
</dbReference>
<dbReference type="NCBIfam" id="TIGR04434">
    <property type="entry name" value="rSAM_Pput_1520"/>
    <property type="match status" value="1"/>
</dbReference>
<dbReference type="Gene3D" id="3.20.20.70">
    <property type="entry name" value="Aldolase class I"/>
    <property type="match status" value="1"/>
</dbReference>
<evidence type="ECO:0000256" key="3">
    <source>
        <dbReference type="ARBA" id="ARBA00022723"/>
    </source>
</evidence>
<name>A0A2V4UL13_9BURK</name>
<evidence type="ECO:0000256" key="1">
    <source>
        <dbReference type="ARBA" id="ARBA00001966"/>
    </source>
</evidence>
<dbReference type="EMBL" id="QJSQ01000014">
    <property type="protein sequence ID" value="PYE21466.1"/>
    <property type="molecule type" value="Genomic_DNA"/>
</dbReference>
<dbReference type="InterPro" id="IPR030973">
    <property type="entry name" value="CHP04434"/>
</dbReference>
<evidence type="ECO:0000256" key="4">
    <source>
        <dbReference type="ARBA" id="ARBA00023004"/>
    </source>
</evidence>
<keyword evidence="5" id="KW-0411">Iron-sulfur</keyword>
<dbReference type="Proteomes" id="UP000247772">
    <property type="component" value="Unassembled WGS sequence"/>
</dbReference>
<protein>
    <submittedName>
        <fullName evidence="7">B12-binding domain/radical SAM domain protein</fullName>
    </submittedName>
</protein>
<dbReference type="OrthoDB" id="9801424at2"/>
<dbReference type="InterPro" id="IPR051198">
    <property type="entry name" value="BchE-like"/>
</dbReference>
<dbReference type="SFLD" id="SFLDS00029">
    <property type="entry name" value="Radical_SAM"/>
    <property type="match status" value="1"/>
</dbReference>
<dbReference type="PROSITE" id="PS51918">
    <property type="entry name" value="RADICAL_SAM"/>
    <property type="match status" value="1"/>
</dbReference>
<dbReference type="SMART" id="SM00729">
    <property type="entry name" value="Elp3"/>
    <property type="match status" value="1"/>
</dbReference>
<proteinExistence type="predicted"/>
<dbReference type="InterPro" id="IPR006638">
    <property type="entry name" value="Elp3/MiaA/NifB-like_rSAM"/>
</dbReference>
<keyword evidence="4" id="KW-0408">Iron</keyword>
<evidence type="ECO:0000259" key="6">
    <source>
        <dbReference type="PROSITE" id="PS51918"/>
    </source>
</evidence>
<dbReference type="InterPro" id="IPR007197">
    <property type="entry name" value="rSAM"/>
</dbReference>
<evidence type="ECO:0000256" key="5">
    <source>
        <dbReference type="ARBA" id="ARBA00023014"/>
    </source>
</evidence>